<dbReference type="Proteomes" id="UP000761574">
    <property type="component" value="Unassembled WGS sequence"/>
</dbReference>
<organism evidence="1 2">
    <name type="scientific">Shewanella algidipiscicola</name>
    <dbReference type="NCBI Taxonomy" id="614070"/>
    <lineage>
        <taxon>Bacteria</taxon>
        <taxon>Pseudomonadati</taxon>
        <taxon>Pseudomonadota</taxon>
        <taxon>Gammaproteobacteria</taxon>
        <taxon>Alteromonadales</taxon>
        <taxon>Shewanellaceae</taxon>
        <taxon>Shewanella</taxon>
    </lineage>
</organism>
<evidence type="ECO:0000313" key="2">
    <source>
        <dbReference type="Proteomes" id="UP000761574"/>
    </source>
</evidence>
<name>A0ABQ4P8L4_9GAMM</name>
<comment type="caution">
    <text evidence="1">The sequence shown here is derived from an EMBL/GenBank/DDBJ whole genome shotgun (WGS) entry which is preliminary data.</text>
</comment>
<keyword evidence="2" id="KW-1185">Reference proteome</keyword>
<evidence type="ECO:0000313" key="1">
    <source>
        <dbReference type="EMBL" id="GIU43850.1"/>
    </source>
</evidence>
<dbReference type="EMBL" id="BPFB01000007">
    <property type="protein sequence ID" value="GIU43850.1"/>
    <property type="molecule type" value="Genomic_DNA"/>
</dbReference>
<sequence length="94" mass="10504">MRLPAQQTTNIKFSIKWRVKKMATINEFFEQLGSDAALLDAYKRDPKGVMKANGLSDEAIEAIMSGDKARIDQLVGPSKKSVIYQVVYAPKDNN</sequence>
<gene>
    <name evidence="1" type="ORF">TUM4630_08140</name>
</gene>
<evidence type="ECO:0008006" key="3">
    <source>
        <dbReference type="Google" id="ProtNLM"/>
    </source>
</evidence>
<protein>
    <recommendedName>
        <fullName evidence="3">Extradiol ring-cleavage dioxygenase LigAB LigA subunit domain-containing protein</fullName>
    </recommendedName>
</protein>
<proteinExistence type="predicted"/>
<reference evidence="1 2" key="1">
    <citation type="submission" date="2021-05" db="EMBL/GenBank/DDBJ databases">
        <title>Molecular characterization for Shewanella algae harboring chromosomal blaOXA-55-like strains isolated from clinical and environment sample.</title>
        <authorList>
            <person name="Ohama Y."/>
            <person name="Aoki K."/>
            <person name="Harada S."/>
            <person name="Moriya K."/>
            <person name="Ishii Y."/>
            <person name="Tateda K."/>
        </authorList>
    </citation>
    <scope>NUCLEOTIDE SEQUENCE [LARGE SCALE GENOMIC DNA]</scope>
    <source>
        <strain evidence="1 2">LMG 23746</strain>
    </source>
</reference>
<accession>A0ABQ4P8L4</accession>